<dbReference type="EC" id="6.1.1.19" evidence="9"/>
<dbReference type="InterPro" id="IPR008909">
    <property type="entry name" value="DALR_anticod-bd"/>
</dbReference>
<dbReference type="InterPro" id="IPR001412">
    <property type="entry name" value="aa-tRNA-synth_I_CS"/>
</dbReference>
<dbReference type="RefSeq" id="WP_184918870.1">
    <property type="nucleotide sequence ID" value="NZ_JACHMO010000001.1"/>
</dbReference>
<dbReference type="Gene3D" id="1.10.730.10">
    <property type="entry name" value="Isoleucyl-tRNA Synthetase, Domain 1"/>
    <property type="match status" value="1"/>
</dbReference>
<keyword evidence="5 9" id="KW-0067">ATP-binding</keyword>
<comment type="catalytic activity">
    <reaction evidence="8 9">
        <text>tRNA(Arg) + L-arginine + ATP = L-arginyl-tRNA(Arg) + AMP + diphosphate</text>
        <dbReference type="Rhea" id="RHEA:20301"/>
        <dbReference type="Rhea" id="RHEA-COMP:9658"/>
        <dbReference type="Rhea" id="RHEA-COMP:9673"/>
        <dbReference type="ChEBI" id="CHEBI:30616"/>
        <dbReference type="ChEBI" id="CHEBI:32682"/>
        <dbReference type="ChEBI" id="CHEBI:33019"/>
        <dbReference type="ChEBI" id="CHEBI:78442"/>
        <dbReference type="ChEBI" id="CHEBI:78513"/>
        <dbReference type="ChEBI" id="CHEBI:456215"/>
        <dbReference type="EC" id="6.1.1.19"/>
    </reaction>
</comment>
<keyword evidence="3 9" id="KW-0436">Ligase</keyword>
<sequence>MLGGDVGLELGLRVANALEAALDVEITPDEALIRPSAPGRGADYQCNVAMSLAKRLGRPPRDVAAAIVANLDAAEMVEPPEVAGPGFINLTLRREWLEDQTTRLLGDDRLGVPTAQDGTGGRKRYAIDYGSPNVAKEMHVGHLRSSIIGDAVVRMLEFAGHEVIRHNHLGDWGTPFGMLIEHLVDLGWTSGDHTISDLNGFYQEARKKFDADPEFADRSRRRVVALQGGDETTLALWRELVEESERHFATVYELLGVKLTAEDYYGESFYNPFLADVVDELEAKGLTAVSDGAVCVFPPGFTNREGEPLPLIVRKRDGGYGYASTDLATARYWTRERGATDLLYVVGSPQAQHFQMVFAVAREAGWLGDEHQAVHIGFGSILGEDGKVLRTRAGGSVKLVDLLREAVDRAAAVVAERSKMDAAQQEAVSRAVGIGAVKYADLSSDREKDYVFAWDRMLAMEGNTSVYLQYANARVPSVLARAGKQAEPGTPVLLGVTAERALALKLLQLPAALSTATAEYAPHKLCTYLYETAVAFSTFYENCPVVHAPDDRTRMSRLALAQLTSRVLTLGLSLLGIEAPDQL</sequence>
<dbReference type="NCBIfam" id="TIGR00456">
    <property type="entry name" value="argS"/>
    <property type="match status" value="1"/>
</dbReference>
<dbReference type="PANTHER" id="PTHR11956">
    <property type="entry name" value="ARGINYL-TRNA SYNTHETASE"/>
    <property type="match status" value="1"/>
</dbReference>
<dbReference type="Pfam" id="PF00750">
    <property type="entry name" value="tRNA-synt_1d"/>
    <property type="match status" value="1"/>
</dbReference>
<name>A0A7W9HHQ8_9PSEU</name>
<dbReference type="AlphaFoldDB" id="A0A7W9HHQ8"/>
<evidence type="ECO:0000259" key="11">
    <source>
        <dbReference type="SMART" id="SM00836"/>
    </source>
</evidence>
<dbReference type="InterPro" id="IPR001278">
    <property type="entry name" value="Arg-tRNA-ligase"/>
</dbReference>
<dbReference type="InterPro" id="IPR036695">
    <property type="entry name" value="Arg-tRNA-synth_N_sf"/>
</dbReference>
<dbReference type="SMART" id="SM01016">
    <property type="entry name" value="Arg_tRNA_synt_N"/>
    <property type="match status" value="1"/>
</dbReference>
<dbReference type="Gene3D" id="3.30.1360.70">
    <property type="entry name" value="Arginyl tRNA synthetase N-terminal domain"/>
    <property type="match status" value="1"/>
</dbReference>
<dbReference type="GO" id="GO:0005737">
    <property type="term" value="C:cytoplasm"/>
    <property type="evidence" value="ECO:0007669"/>
    <property type="project" value="UniProtKB-SubCell"/>
</dbReference>
<evidence type="ECO:0000256" key="3">
    <source>
        <dbReference type="ARBA" id="ARBA00022598"/>
    </source>
</evidence>
<comment type="subunit">
    <text evidence="9">Monomer.</text>
</comment>
<feature type="domain" description="Arginyl tRNA synthetase N-terminal" evidence="12">
    <location>
        <begin position="8"/>
        <end position="92"/>
    </location>
</feature>
<feature type="short sequence motif" description="'HIGH' region" evidence="9">
    <location>
        <begin position="132"/>
        <end position="142"/>
    </location>
</feature>
<dbReference type="SMART" id="SM00836">
    <property type="entry name" value="DALR_1"/>
    <property type="match status" value="1"/>
</dbReference>
<dbReference type="CDD" id="cd00671">
    <property type="entry name" value="ArgRS_core"/>
    <property type="match status" value="1"/>
</dbReference>
<dbReference type="InterPro" id="IPR005148">
    <property type="entry name" value="Arg-tRNA-synth_N"/>
</dbReference>
<dbReference type="Pfam" id="PF05746">
    <property type="entry name" value="DALR_1"/>
    <property type="match status" value="1"/>
</dbReference>
<organism evidence="13 14">
    <name type="scientific">Saccharothrix ecbatanensis</name>
    <dbReference type="NCBI Taxonomy" id="1105145"/>
    <lineage>
        <taxon>Bacteria</taxon>
        <taxon>Bacillati</taxon>
        <taxon>Actinomycetota</taxon>
        <taxon>Actinomycetes</taxon>
        <taxon>Pseudonocardiales</taxon>
        <taxon>Pseudonocardiaceae</taxon>
        <taxon>Saccharothrix</taxon>
    </lineage>
</organism>
<keyword evidence="4 9" id="KW-0547">Nucleotide-binding</keyword>
<dbReference type="SUPFAM" id="SSF55190">
    <property type="entry name" value="Arginyl-tRNA synthetase (ArgRS), N-terminal 'additional' domain"/>
    <property type="match status" value="1"/>
</dbReference>
<evidence type="ECO:0000256" key="10">
    <source>
        <dbReference type="RuleBase" id="RU363038"/>
    </source>
</evidence>
<dbReference type="InterPro" id="IPR009080">
    <property type="entry name" value="tRNAsynth_Ia_anticodon-bd"/>
</dbReference>
<dbReference type="CDD" id="cd07956">
    <property type="entry name" value="Anticodon_Ia_Arg"/>
    <property type="match status" value="1"/>
</dbReference>
<dbReference type="Pfam" id="PF03485">
    <property type="entry name" value="Arg_tRNA_synt_N"/>
    <property type="match status" value="1"/>
</dbReference>
<dbReference type="PROSITE" id="PS00178">
    <property type="entry name" value="AA_TRNA_LIGASE_I"/>
    <property type="match status" value="1"/>
</dbReference>
<dbReference type="GO" id="GO:0005524">
    <property type="term" value="F:ATP binding"/>
    <property type="evidence" value="ECO:0007669"/>
    <property type="project" value="UniProtKB-UniRule"/>
</dbReference>
<evidence type="ECO:0000256" key="8">
    <source>
        <dbReference type="ARBA" id="ARBA00049339"/>
    </source>
</evidence>
<keyword evidence="2 9" id="KW-0963">Cytoplasm</keyword>
<dbReference type="SUPFAM" id="SSF47323">
    <property type="entry name" value="Anticodon-binding domain of a subclass of class I aminoacyl-tRNA synthetases"/>
    <property type="match status" value="1"/>
</dbReference>
<dbReference type="InterPro" id="IPR035684">
    <property type="entry name" value="ArgRS_core"/>
</dbReference>
<dbReference type="InterPro" id="IPR014729">
    <property type="entry name" value="Rossmann-like_a/b/a_fold"/>
</dbReference>
<comment type="subcellular location">
    <subcellularLocation>
        <location evidence="9">Cytoplasm</location>
    </subcellularLocation>
</comment>
<feature type="domain" description="DALR anticodon binding" evidence="11">
    <location>
        <begin position="468"/>
        <end position="583"/>
    </location>
</feature>
<reference evidence="13 14" key="1">
    <citation type="submission" date="2020-08" db="EMBL/GenBank/DDBJ databases">
        <title>Sequencing the genomes of 1000 actinobacteria strains.</title>
        <authorList>
            <person name="Klenk H.-P."/>
        </authorList>
    </citation>
    <scope>NUCLEOTIDE SEQUENCE [LARGE SCALE GENOMIC DNA]</scope>
    <source>
        <strain evidence="13 14">DSM 45486</strain>
    </source>
</reference>
<dbReference type="Proteomes" id="UP000552097">
    <property type="component" value="Unassembled WGS sequence"/>
</dbReference>
<dbReference type="EMBL" id="JACHMO010000001">
    <property type="protein sequence ID" value="MBB5802261.1"/>
    <property type="molecule type" value="Genomic_DNA"/>
</dbReference>
<comment type="caution">
    <text evidence="13">The sequence shown here is derived from an EMBL/GenBank/DDBJ whole genome shotgun (WGS) entry which is preliminary data.</text>
</comment>
<gene>
    <name evidence="9" type="primary">argS</name>
    <name evidence="13" type="ORF">F4560_002029</name>
</gene>
<keyword evidence="14" id="KW-1185">Reference proteome</keyword>
<proteinExistence type="inferred from homology"/>
<comment type="similarity">
    <text evidence="1 9 10">Belongs to the class-I aminoacyl-tRNA synthetase family.</text>
</comment>
<dbReference type="GO" id="GO:0006420">
    <property type="term" value="P:arginyl-tRNA aminoacylation"/>
    <property type="evidence" value="ECO:0007669"/>
    <property type="project" value="UniProtKB-UniRule"/>
</dbReference>
<evidence type="ECO:0000256" key="2">
    <source>
        <dbReference type="ARBA" id="ARBA00022490"/>
    </source>
</evidence>
<dbReference type="SUPFAM" id="SSF52374">
    <property type="entry name" value="Nucleotidylyl transferase"/>
    <property type="match status" value="1"/>
</dbReference>
<evidence type="ECO:0000313" key="14">
    <source>
        <dbReference type="Proteomes" id="UP000552097"/>
    </source>
</evidence>
<evidence type="ECO:0000256" key="7">
    <source>
        <dbReference type="ARBA" id="ARBA00023146"/>
    </source>
</evidence>
<accession>A0A7W9HHQ8</accession>
<keyword evidence="7 9" id="KW-0030">Aminoacyl-tRNA synthetase</keyword>
<evidence type="ECO:0000313" key="13">
    <source>
        <dbReference type="EMBL" id="MBB5802261.1"/>
    </source>
</evidence>
<dbReference type="Gene3D" id="3.40.50.620">
    <property type="entry name" value="HUPs"/>
    <property type="match status" value="1"/>
</dbReference>
<evidence type="ECO:0000256" key="6">
    <source>
        <dbReference type="ARBA" id="ARBA00022917"/>
    </source>
</evidence>
<evidence type="ECO:0000256" key="4">
    <source>
        <dbReference type="ARBA" id="ARBA00022741"/>
    </source>
</evidence>
<evidence type="ECO:0000256" key="1">
    <source>
        <dbReference type="ARBA" id="ARBA00005594"/>
    </source>
</evidence>
<dbReference type="GO" id="GO:0004814">
    <property type="term" value="F:arginine-tRNA ligase activity"/>
    <property type="evidence" value="ECO:0007669"/>
    <property type="project" value="UniProtKB-UniRule"/>
</dbReference>
<dbReference type="FunFam" id="3.40.50.620:FF:000116">
    <property type="entry name" value="Arginine--tRNA ligase"/>
    <property type="match status" value="1"/>
</dbReference>
<evidence type="ECO:0000256" key="5">
    <source>
        <dbReference type="ARBA" id="ARBA00022840"/>
    </source>
</evidence>
<protein>
    <recommendedName>
        <fullName evidence="9">Arginine--tRNA ligase</fullName>
        <ecNumber evidence="9">6.1.1.19</ecNumber>
    </recommendedName>
    <alternativeName>
        <fullName evidence="9">Arginyl-tRNA synthetase</fullName>
        <shortName evidence="9">ArgRS</shortName>
    </alternativeName>
</protein>
<keyword evidence="6 9" id="KW-0648">Protein biosynthesis</keyword>
<dbReference type="PANTHER" id="PTHR11956:SF5">
    <property type="entry name" value="ARGININE--TRNA LIGASE, CYTOPLASMIC"/>
    <property type="match status" value="1"/>
</dbReference>
<evidence type="ECO:0000256" key="9">
    <source>
        <dbReference type="HAMAP-Rule" id="MF_00123"/>
    </source>
</evidence>
<evidence type="ECO:0000259" key="12">
    <source>
        <dbReference type="SMART" id="SM01016"/>
    </source>
</evidence>
<dbReference type="HAMAP" id="MF_00123">
    <property type="entry name" value="Arg_tRNA_synth"/>
    <property type="match status" value="1"/>
</dbReference>
<dbReference type="PRINTS" id="PR01038">
    <property type="entry name" value="TRNASYNTHARG"/>
</dbReference>